<organism evidence="1 2">
    <name type="scientific">Lactuca sativa</name>
    <name type="common">Garden lettuce</name>
    <dbReference type="NCBI Taxonomy" id="4236"/>
    <lineage>
        <taxon>Eukaryota</taxon>
        <taxon>Viridiplantae</taxon>
        <taxon>Streptophyta</taxon>
        <taxon>Embryophyta</taxon>
        <taxon>Tracheophyta</taxon>
        <taxon>Spermatophyta</taxon>
        <taxon>Magnoliopsida</taxon>
        <taxon>eudicotyledons</taxon>
        <taxon>Gunneridae</taxon>
        <taxon>Pentapetalae</taxon>
        <taxon>asterids</taxon>
        <taxon>campanulids</taxon>
        <taxon>Asterales</taxon>
        <taxon>Asteraceae</taxon>
        <taxon>Cichorioideae</taxon>
        <taxon>Cichorieae</taxon>
        <taxon>Lactucinae</taxon>
        <taxon>Lactuca</taxon>
    </lineage>
</organism>
<accession>A0A9R1UIP4</accession>
<comment type="caution">
    <text evidence="1">The sequence shown here is derived from an EMBL/GenBank/DDBJ whole genome shotgun (WGS) entry which is preliminary data.</text>
</comment>
<evidence type="ECO:0000313" key="2">
    <source>
        <dbReference type="Proteomes" id="UP000235145"/>
    </source>
</evidence>
<dbReference type="GO" id="GO:0004714">
    <property type="term" value="F:transmembrane receptor protein tyrosine kinase activity"/>
    <property type="evidence" value="ECO:0007669"/>
    <property type="project" value="InterPro"/>
</dbReference>
<name>A0A9R1UIP4_LACSA</name>
<reference evidence="1 2" key="1">
    <citation type="journal article" date="2017" name="Nat. Commun.">
        <title>Genome assembly with in vitro proximity ligation data and whole-genome triplication in lettuce.</title>
        <authorList>
            <person name="Reyes-Chin-Wo S."/>
            <person name="Wang Z."/>
            <person name="Yang X."/>
            <person name="Kozik A."/>
            <person name="Arikit S."/>
            <person name="Song C."/>
            <person name="Xia L."/>
            <person name="Froenicke L."/>
            <person name="Lavelle D.O."/>
            <person name="Truco M.J."/>
            <person name="Xia R."/>
            <person name="Zhu S."/>
            <person name="Xu C."/>
            <person name="Xu H."/>
            <person name="Xu X."/>
            <person name="Cox K."/>
            <person name="Korf I."/>
            <person name="Meyers B.C."/>
            <person name="Michelmore R.W."/>
        </authorList>
    </citation>
    <scope>NUCLEOTIDE SEQUENCE [LARGE SCALE GENOMIC DNA]</scope>
    <source>
        <strain evidence="2">cv. Salinas</strain>
        <tissue evidence="1">Seedlings</tissue>
    </source>
</reference>
<evidence type="ECO:0008006" key="3">
    <source>
        <dbReference type="Google" id="ProtNLM"/>
    </source>
</evidence>
<protein>
    <recommendedName>
        <fullName evidence="3">Malectin-like domain-containing protein</fullName>
    </recommendedName>
</protein>
<dbReference type="InterPro" id="IPR045272">
    <property type="entry name" value="ANXUR1/2-like"/>
</dbReference>
<evidence type="ECO:0000313" key="1">
    <source>
        <dbReference type="EMBL" id="KAJ0187981.1"/>
    </source>
</evidence>
<dbReference type="PANTHER" id="PTHR34590">
    <property type="entry name" value="OS03G0124300 PROTEIN-RELATED"/>
    <property type="match status" value="1"/>
</dbReference>
<dbReference type="EMBL" id="NBSK02000009">
    <property type="protein sequence ID" value="KAJ0187981.1"/>
    <property type="molecule type" value="Genomic_DNA"/>
</dbReference>
<sequence length="195" mass="22219">MVHLHFSQFSTNGFEFSNSKLDIFVFSMGNTTAVREFIFPIASNHKFKIEFKPSGSSPSVFVNAIEAFTAPSNLFRSSSTFPRISPTKRIGDLEKLALDYAFNIIHRVNIRVQTINIDCDTLRRTWTPNDPFIFNNGPTRNITFDGQINHVDNGKISFDAPDDVYKRTKQLNNSLLTDEWLKTNDNGLINIYSKS</sequence>
<dbReference type="Proteomes" id="UP000235145">
    <property type="component" value="Unassembled WGS sequence"/>
</dbReference>
<dbReference type="PANTHER" id="PTHR34590:SF18">
    <property type="entry name" value="MALECTIN-LIKE DOMAIN-CONTAINING PROTEIN"/>
    <property type="match status" value="1"/>
</dbReference>
<proteinExistence type="predicted"/>
<gene>
    <name evidence="1" type="ORF">LSAT_V11C900458120</name>
</gene>
<keyword evidence="2" id="KW-1185">Reference proteome</keyword>
<dbReference type="AlphaFoldDB" id="A0A9R1UIP4"/>